<feature type="signal peptide" evidence="1">
    <location>
        <begin position="1"/>
        <end position="19"/>
    </location>
</feature>
<dbReference type="Gene3D" id="2.60.40.3440">
    <property type="match status" value="1"/>
</dbReference>
<dbReference type="GeneID" id="301820720"/>
<dbReference type="PATRIC" id="fig|1245469.3.peg.7211"/>
<name>M4ZGZ5_9BRAD</name>
<dbReference type="eggNOG" id="ENOG503089Y">
    <property type="taxonomic scope" value="Bacteria"/>
</dbReference>
<evidence type="ECO:0000313" key="2">
    <source>
        <dbReference type="EMBL" id="BAM93019.1"/>
    </source>
</evidence>
<dbReference type="AlphaFoldDB" id="M4ZGZ5"/>
<feature type="chain" id="PRO_5004062323" description="Secreted protein" evidence="1">
    <location>
        <begin position="20"/>
        <end position="123"/>
    </location>
</feature>
<sequence>MLCCAVLCCVLTVAFSAAASAEDCVVPSIRTLENQTVQGHMYAKTGKRCSISVLGSRGPMSGARLLSSAVHGTVAVQGQHIVYRSSPGFVGEDHFSYERHGADALNRPVTKGVEVTVHVSQQL</sequence>
<evidence type="ECO:0000256" key="1">
    <source>
        <dbReference type="SAM" id="SignalP"/>
    </source>
</evidence>
<keyword evidence="1" id="KW-0732">Signal</keyword>
<evidence type="ECO:0008006" key="4">
    <source>
        <dbReference type="Google" id="ProtNLM"/>
    </source>
</evidence>
<proteinExistence type="predicted"/>
<protein>
    <recommendedName>
        <fullName evidence="4">Secreted protein</fullName>
    </recommendedName>
</protein>
<evidence type="ECO:0000313" key="3">
    <source>
        <dbReference type="Proteomes" id="UP000011841"/>
    </source>
</evidence>
<dbReference type="HOGENOM" id="CLU_2010901_0_0_5"/>
<reference evidence="2 3" key="1">
    <citation type="journal article" date="2013" name="Appl. Environ. Microbiol.">
        <title>Genome analysis suggests that the soil oligotrophic bacterium Agromonas oligotrophica (Bradyrhizobium oligotrophicum) is a nitrogen-fixing symbiont of Aeschynomene indica.</title>
        <authorList>
            <person name="Okubo T."/>
            <person name="Fukushima S."/>
            <person name="Itakura M."/>
            <person name="Oshima K."/>
            <person name="Longtonglang A."/>
            <person name="Teaumroong N."/>
            <person name="Mitsui H."/>
            <person name="Hattori M."/>
            <person name="Hattori R."/>
            <person name="Hattori T."/>
            <person name="Minamisawa K."/>
        </authorList>
    </citation>
    <scope>NUCLEOTIDE SEQUENCE [LARGE SCALE GENOMIC DNA]</scope>
    <source>
        <strain evidence="2 3">S58</strain>
    </source>
</reference>
<dbReference type="RefSeq" id="WP_015670092.1">
    <property type="nucleotide sequence ID" value="NC_020453.1"/>
</dbReference>
<dbReference type="KEGG" id="aol:S58_70540"/>
<accession>M4ZGZ5</accession>
<organism evidence="2 3">
    <name type="scientific">Bradyrhizobium oligotrophicum S58</name>
    <dbReference type="NCBI Taxonomy" id="1245469"/>
    <lineage>
        <taxon>Bacteria</taxon>
        <taxon>Pseudomonadati</taxon>
        <taxon>Pseudomonadota</taxon>
        <taxon>Alphaproteobacteria</taxon>
        <taxon>Hyphomicrobiales</taxon>
        <taxon>Nitrobacteraceae</taxon>
        <taxon>Bradyrhizobium</taxon>
    </lineage>
</organism>
<keyword evidence="3" id="KW-1185">Reference proteome</keyword>
<dbReference type="EMBL" id="AP012603">
    <property type="protein sequence ID" value="BAM93019.1"/>
    <property type="molecule type" value="Genomic_DNA"/>
</dbReference>
<dbReference type="Proteomes" id="UP000011841">
    <property type="component" value="Chromosome"/>
</dbReference>
<dbReference type="OrthoDB" id="8239463at2"/>
<gene>
    <name evidence="2" type="ORF">S58_70540</name>
</gene>